<evidence type="ECO:0000256" key="3">
    <source>
        <dbReference type="ARBA" id="ARBA00023163"/>
    </source>
</evidence>
<gene>
    <name evidence="5" type="ORF">AL544_020405</name>
</gene>
<dbReference type="GO" id="GO:0003700">
    <property type="term" value="F:DNA-binding transcription factor activity"/>
    <property type="evidence" value="ECO:0007669"/>
    <property type="project" value="InterPro"/>
</dbReference>
<dbReference type="SUPFAM" id="SSF46689">
    <property type="entry name" value="Homeodomain-like"/>
    <property type="match status" value="1"/>
</dbReference>
<dbReference type="AlphaFoldDB" id="A0A2J9V3B6"/>
<dbReference type="EMBL" id="LOSJ02000002">
    <property type="protein sequence ID" value="PNM58243.1"/>
    <property type="molecule type" value="Genomic_DNA"/>
</dbReference>
<dbReference type="Pfam" id="PF20240">
    <property type="entry name" value="DUF6597"/>
    <property type="match status" value="1"/>
</dbReference>
<dbReference type="PRINTS" id="PR00032">
    <property type="entry name" value="HTHARAC"/>
</dbReference>
<evidence type="ECO:0000313" key="5">
    <source>
        <dbReference type="EMBL" id="PNM58243.1"/>
    </source>
</evidence>
<dbReference type="STRING" id="674.VM_07855"/>
<name>A0A2J9V3B6_VIBMI</name>
<protein>
    <submittedName>
        <fullName evidence="5">AraC family transcriptional regulator</fullName>
    </submittedName>
</protein>
<dbReference type="InterPro" id="IPR020449">
    <property type="entry name" value="Tscrpt_reg_AraC-type_HTH"/>
</dbReference>
<evidence type="ECO:0000259" key="4">
    <source>
        <dbReference type="PROSITE" id="PS01124"/>
    </source>
</evidence>
<proteinExistence type="predicted"/>
<dbReference type="InterPro" id="IPR009057">
    <property type="entry name" value="Homeodomain-like_sf"/>
</dbReference>
<dbReference type="Gene3D" id="1.10.10.60">
    <property type="entry name" value="Homeodomain-like"/>
    <property type="match status" value="1"/>
</dbReference>
<dbReference type="Proteomes" id="UP000053748">
    <property type="component" value="Unassembled WGS sequence"/>
</dbReference>
<dbReference type="OrthoDB" id="9809338at2"/>
<dbReference type="PROSITE" id="PS01124">
    <property type="entry name" value="HTH_ARAC_FAMILY_2"/>
    <property type="match status" value="1"/>
</dbReference>
<organism evidence="5 6">
    <name type="scientific">Vibrio mimicus</name>
    <dbReference type="NCBI Taxonomy" id="674"/>
    <lineage>
        <taxon>Bacteria</taxon>
        <taxon>Pseudomonadati</taxon>
        <taxon>Pseudomonadota</taxon>
        <taxon>Gammaproteobacteria</taxon>
        <taxon>Vibrionales</taxon>
        <taxon>Vibrionaceae</taxon>
        <taxon>Vibrio</taxon>
    </lineage>
</organism>
<dbReference type="Pfam" id="PF12833">
    <property type="entry name" value="HTH_18"/>
    <property type="match status" value="1"/>
</dbReference>
<dbReference type="InterPro" id="IPR050204">
    <property type="entry name" value="AraC_XylS_family_regulators"/>
</dbReference>
<dbReference type="GO" id="GO:0043565">
    <property type="term" value="F:sequence-specific DNA binding"/>
    <property type="evidence" value="ECO:0007669"/>
    <property type="project" value="InterPro"/>
</dbReference>
<evidence type="ECO:0000256" key="1">
    <source>
        <dbReference type="ARBA" id="ARBA00023015"/>
    </source>
</evidence>
<keyword evidence="3" id="KW-0804">Transcription</keyword>
<keyword evidence="6" id="KW-1185">Reference proteome</keyword>
<keyword evidence="2" id="KW-0238">DNA-binding</keyword>
<evidence type="ECO:0000313" key="6">
    <source>
        <dbReference type="Proteomes" id="UP000053748"/>
    </source>
</evidence>
<keyword evidence="1" id="KW-0805">Transcription regulation</keyword>
<evidence type="ECO:0000256" key="2">
    <source>
        <dbReference type="ARBA" id="ARBA00023125"/>
    </source>
</evidence>
<comment type="caution">
    <text evidence="5">The sequence shown here is derived from an EMBL/GenBank/DDBJ whole genome shotgun (WGS) entry which is preliminary data.</text>
</comment>
<accession>A0A2J9V3B6</accession>
<dbReference type="InterPro" id="IPR018060">
    <property type="entry name" value="HTH_AraC"/>
</dbReference>
<dbReference type="SMART" id="SM00342">
    <property type="entry name" value="HTH_ARAC"/>
    <property type="match status" value="1"/>
</dbReference>
<dbReference type="PANTHER" id="PTHR46796">
    <property type="entry name" value="HTH-TYPE TRANSCRIPTIONAL ACTIVATOR RHAS-RELATED"/>
    <property type="match status" value="1"/>
</dbReference>
<feature type="domain" description="HTH araC/xylS-type" evidence="4">
    <location>
        <begin position="164"/>
        <end position="266"/>
    </location>
</feature>
<reference evidence="5" key="1">
    <citation type="submission" date="2017-12" db="EMBL/GenBank/DDBJ databases">
        <title>FDA dAtabase for Regulatory Grade micrObial Sequences (FDA-ARGOS): Supporting development and validation of Infectious Disease Dx tests.</title>
        <authorList>
            <person name="Hoffmann M."/>
            <person name="Allard M."/>
            <person name="Evans P."/>
            <person name="Brown E."/>
            <person name="Tallon L.J."/>
            <person name="Sadzewicz L."/>
            <person name="Sengamalay N."/>
            <person name="Ott S."/>
            <person name="Godinez A."/>
            <person name="Nagaraj S."/>
            <person name="Vavikolanu K."/>
            <person name="Aluvathingal J."/>
            <person name="Nadendla S."/>
            <person name="Hobson J."/>
            <person name="Sichtig H."/>
        </authorList>
    </citation>
    <scope>NUCLEOTIDE SEQUENCE [LARGE SCALE GENOMIC DNA]</scope>
    <source>
        <strain evidence="5">FDAARGOS_113</strain>
    </source>
</reference>
<sequence>MSMPNANLEFKIASLHSVQPWFVLGAKRFNSLLTPESPLTSHFYSFDASDNHDSSIAIPDGCIDLLFDCDADAPKAYICGSPLEALKADFMKGHYYLGVRFRPGVVPDLLNLDVEEVISNRLDLSELLYGADRILEQVCKAGDFLSKARAVNDFVSQFDCRPCSHLTMEVIARVTQARGNIQIQDLVNDTGYSARTLQRTFRNDTGLTPKAFSRAIRCQSAVYKISHNNQLPLSDLAFDLGFSDQAHFQREFKKLVSVTPMDYQSLTKSEKP</sequence>
<dbReference type="RefSeq" id="WP_005521224.1">
    <property type="nucleotide sequence ID" value="NZ_CAWOXN010000015.1"/>
</dbReference>
<dbReference type="InterPro" id="IPR046532">
    <property type="entry name" value="DUF6597"/>
</dbReference>